<dbReference type="Pfam" id="PF17757">
    <property type="entry name" value="UvrB_inter"/>
    <property type="match status" value="1"/>
</dbReference>
<dbReference type="Gene3D" id="3.30.2060.10">
    <property type="entry name" value="Penicillin-binding protein 1b domain"/>
    <property type="match status" value="1"/>
</dbReference>
<comment type="similarity">
    <text evidence="9">In the N-terminal section; belongs to the UvrB family.</text>
</comment>
<dbReference type="Gene3D" id="3.90.1150.50">
    <property type="entry name" value="Transcription-repair-coupling factor, D7 domain"/>
    <property type="match status" value="1"/>
</dbReference>
<dbReference type="GO" id="GO:0003684">
    <property type="term" value="F:damaged DNA binding"/>
    <property type="evidence" value="ECO:0007669"/>
    <property type="project" value="InterPro"/>
</dbReference>
<protein>
    <recommendedName>
        <fullName evidence="9">Transcription-repair-coupling factor</fullName>
        <shortName evidence="9">TRCF</shortName>
        <ecNumber evidence="9">3.6.4.-</ecNumber>
    </recommendedName>
</protein>
<comment type="function">
    <text evidence="9">Couples transcription and DNA repair by recognizing RNA polymerase (RNAP) stalled at DNA lesions. Mediates ATP-dependent release of RNAP and its truncated transcript from the DNA, and recruitment of nucleotide excision repair machinery to the damaged site.</text>
</comment>
<comment type="caution">
    <text evidence="12">The sequence shown here is derived from an EMBL/GenBank/DDBJ whole genome shotgun (WGS) entry which is preliminary data.</text>
</comment>
<keyword evidence="5" id="KW-0347">Helicase</keyword>
<evidence type="ECO:0000256" key="3">
    <source>
        <dbReference type="ARBA" id="ARBA00022763"/>
    </source>
</evidence>
<comment type="similarity">
    <text evidence="9">In the C-terminal section; belongs to the helicase family. RecG subfamily.</text>
</comment>
<keyword evidence="8 9" id="KW-0234">DNA repair</keyword>
<gene>
    <name evidence="9" type="primary">mfd</name>
    <name evidence="12" type="ORF">COY67_00130</name>
</gene>
<evidence type="ECO:0000259" key="11">
    <source>
        <dbReference type="PROSITE" id="PS51194"/>
    </source>
</evidence>
<dbReference type="InterPro" id="IPR027417">
    <property type="entry name" value="P-loop_NTPase"/>
</dbReference>
<keyword evidence="2 9" id="KW-0547">Nucleotide-binding</keyword>
<dbReference type="Proteomes" id="UP000228689">
    <property type="component" value="Unassembled WGS sequence"/>
</dbReference>
<evidence type="ECO:0000313" key="13">
    <source>
        <dbReference type="Proteomes" id="UP000228689"/>
    </source>
</evidence>
<reference evidence="13" key="1">
    <citation type="submission" date="2017-09" db="EMBL/GenBank/DDBJ databases">
        <title>Depth-based differentiation of microbial function through sediment-hosted aquifers and enrichment of novel symbionts in the deep terrestrial subsurface.</title>
        <authorList>
            <person name="Probst A.J."/>
            <person name="Ladd B."/>
            <person name="Jarett J.K."/>
            <person name="Geller-Mcgrath D.E."/>
            <person name="Sieber C.M.K."/>
            <person name="Emerson J.B."/>
            <person name="Anantharaman K."/>
            <person name="Thomas B.C."/>
            <person name="Malmstrom R."/>
            <person name="Stieglmeier M."/>
            <person name="Klingl A."/>
            <person name="Woyke T."/>
            <person name="Ryan C.M."/>
            <person name="Banfield J.F."/>
        </authorList>
    </citation>
    <scope>NUCLEOTIDE SEQUENCE [LARGE SCALE GENOMIC DNA]</scope>
</reference>
<dbReference type="AlphaFoldDB" id="A0A2M7RFE1"/>
<evidence type="ECO:0000256" key="8">
    <source>
        <dbReference type="ARBA" id="ARBA00023204"/>
    </source>
</evidence>
<dbReference type="InterPro" id="IPR047112">
    <property type="entry name" value="RecG/Mfd"/>
</dbReference>
<dbReference type="Pfam" id="PF00271">
    <property type="entry name" value="Helicase_C"/>
    <property type="match status" value="1"/>
</dbReference>
<evidence type="ECO:0000256" key="1">
    <source>
        <dbReference type="ARBA" id="ARBA00022490"/>
    </source>
</evidence>
<dbReference type="PANTHER" id="PTHR47964">
    <property type="entry name" value="ATP-DEPENDENT DNA HELICASE HOMOLOG RECG, CHLOROPLASTIC"/>
    <property type="match status" value="1"/>
</dbReference>
<comment type="subcellular location">
    <subcellularLocation>
        <location evidence="9">Cytoplasm</location>
    </subcellularLocation>
</comment>
<keyword evidence="4 9" id="KW-0378">Hydrolase</keyword>
<name>A0A2M7RFE1_9BACT</name>
<dbReference type="SMART" id="SM00487">
    <property type="entry name" value="DEXDc"/>
    <property type="match status" value="1"/>
</dbReference>
<dbReference type="SMART" id="SM00490">
    <property type="entry name" value="HELICc"/>
    <property type="match status" value="1"/>
</dbReference>
<dbReference type="GO" id="GO:0005524">
    <property type="term" value="F:ATP binding"/>
    <property type="evidence" value="ECO:0007669"/>
    <property type="project" value="UniProtKB-UniRule"/>
</dbReference>
<dbReference type="PROSITE" id="PS51194">
    <property type="entry name" value="HELICASE_CTER"/>
    <property type="match status" value="1"/>
</dbReference>
<keyword evidence="6 9" id="KW-0067">ATP-binding</keyword>
<evidence type="ECO:0000256" key="4">
    <source>
        <dbReference type="ARBA" id="ARBA00022801"/>
    </source>
</evidence>
<evidence type="ECO:0000256" key="2">
    <source>
        <dbReference type="ARBA" id="ARBA00022741"/>
    </source>
</evidence>
<dbReference type="SMART" id="SM00982">
    <property type="entry name" value="TRCF"/>
    <property type="match status" value="1"/>
</dbReference>
<dbReference type="SMART" id="SM01058">
    <property type="entry name" value="CarD_TRCF"/>
    <property type="match status" value="1"/>
</dbReference>
<keyword evidence="7 9" id="KW-0238">DNA-binding</keyword>
<dbReference type="InterPro" id="IPR001650">
    <property type="entry name" value="Helicase_C-like"/>
</dbReference>
<dbReference type="GO" id="GO:0003678">
    <property type="term" value="F:DNA helicase activity"/>
    <property type="evidence" value="ECO:0007669"/>
    <property type="project" value="TreeGrafter"/>
</dbReference>
<evidence type="ECO:0000313" key="12">
    <source>
        <dbReference type="EMBL" id="PIY95404.1"/>
    </source>
</evidence>
<dbReference type="SUPFAM" id="SSF143517">
    <property type="entry name" value="TRCF domain-like"/>
    <property type="match status" value="1"/>
</dbReference>
<dbReference type="PANTHER" id="PTHR47964:SF1">
    <property type="entry name" value="ATP-DEPENDENT DNA HELICASE HOMOLOG RECG, CHLOROPLASTIC"/>
    <property type="match status" value="1"/>
</dbReference>
<dbReference type="InterPro" id="IPR014001">
    <property type="entry name" value="Helicase_ATP-bd"/>
</dbReference>
<dbReference type="InterPro" id="IPR037235">
    <property type="entry name" value="TRCF-like_C_D7"/>
</dbReference>
<dbReference type="InterPro" id="IPR036101">
    <property type="entry name" value="CarD-like/TRCF_RID_sf"/>
</dbReference>
<dbReference type="SUPFAM" id="SSF52540">
    <property type="entry name" value="P-loop containing nucleoside triphosphate hydrolases"/>
    <property type="match status" value="3"/>
</dbReference>
<dbReference type="SUPFAM" id="SSF141259">
    <property type="entry name" value="CarD-like"/>
    <property type="match status" value="1"/>
</dbReference>
<evidence type="ECO:0000256" key="9">
    <source>
        <dbReference type="HAMAP-Rule" id="MF_00969"/>
    </source>
</evidence>
<evidence type="ECO:0000256" key="5">
    <source>
        <dbReference type="ARBA" id="ARBA00022806"/>
    </source>
</evidence>
<evidence type="ECO:0000256" key="6">
    <source>
        <dbReference type="ARBA" id="ARBA00022840"/>
    </source>
</evidence>
<dbReference type="EC" id="3.6.4.-" evidence="9"/>
<dbReference type="InterPro" id="IPR041471">
    <property type="entry name" value="UvrB_inter"/>
</dbReference>
<dbReference type="HAMAP" id="MF_00969">
    <property type="entry name" value="TRCF"/>
    <property type="match status" value="1"/>
</dbReference>
<dbReference type="Pfam" id="PF02559">
    <property type="entry name" value="CarD_TRCF_RID"/>
    <property type="match status" value="1"/>
</dbReference>
<dbReference type="InterPro" id="IPR004576">
    <property type="entry name" value="Mfd"/>
</dbReference>
<evidence type="ECO:0000256" key="7">
    <source>
        <dbReference type="ARBA" id="ARBA00023125"/>
    </source>
</evidence>
<dbReference type="Gene3D" id="3.40.50.11180">
    <property type="match status" value="1"/>
</dbReference>
<organism evidence="12 13">
    <name type="scientific">Candidatus Komeilibacteria bacterium CG_4_10_14_0_8_um_filter_37_78</name>
    <dbReference type="NCBI Taxonomy" id="1974471"/>
    <lineage>
        <taxon>Bacteria</taxon>
        <taxon>Candidatus Komeiliibacteriota</taxon>
    </lineage>
</organism>
<keyword evidence="3 9" id="KW-0227">DNA damage</keyword>
<proteinExistence type="inferred from homology"/>
<dbReference type="PROSITE" id="PS51192">
    <property type="entry name" value="HELICASE_ATP_BIND_1"/>
    <property type="match status" value="1"/>
</dbReference>
<dbReference type="Pfam" id="PF00270">
    <property type="entry name" value="DEAD"/>
    <property type="match status" value="1"/>
</dbReference>
<sequence>MTQLPKSVKKVTISGADNLFTKVLLPPSFNNPGVFWLCLANDFTIKRVATLLSWWLHNKGDSSQTIISDNEIIVWPDKEKLTPLQLYHLLYTKKTICLTTANNLNSKILDGEDFKQQLISLHLGDQYNIIELKKTLINKHGYQLNTQADQPGLLAVRGFILDIWTPQLNSPLRIEFDGLKIVSMQTLDIVDKTTKQNLQNTIIIPYTTSSVIKQSLDKLINQRHALLISEDLLAQNKIIENYSWQTIYCQNSLAEDLTKPVLEQPISWAGNFNLFAKYLREQQRQQYKINIITQDKVAITALLQAKKLAVDNILEFHDFTIPGIVDHQQKIVYLTDWHIFKVARTEAIKQAKKAFWPEINKKDYVVHRDHGIAQFTGMTIQTVSEIEREYFVLEYLASDKLYLPVEQADKITKYLGVAQPKIHRLGSGSSWPQIIRKLKQDIIKLAQELLNLYARREMTKGTPLPPHYAEENKLAFDFPYQETPDQSEALEQTLSDLTKSQPMDRLVCGDVGFGKTEIALRAAWRAALNDQQVVLLCPTTILVQQHYDTFATRFHKYPIQIGLLSRFVAKKKQNDIIAEIATGKINIIIGTHRLLSKDIIYKDIGLIIIDEEQQFGVKDKEKLKELKTSAHILTLSATPIPRTLNLGLSDLRDISVIATPPVGRLPIKTQIKAFNEELIKKVIRIEIARNGQVYYLYNKVETIEPQLKHLKKLMPEISFAIVHGQLPPKQIAETMHDFDTGKIDVLLCSTIIANGLDLPNVNTLIVDGAQNFGLAQLYQIRGRIGRSNIQAHAYFLYHANKLKGLAKQRLLALQQAESLGSGFQIAMRDMEIRGIGNILGKEQHGQASLVGLTLYNELVHQTIAEIKSGLIPTPLLDTTIDLPITIALPKDWLTDEVSRLKYYQLLASSETEEELEQHFAKLPKPHPQPVKNLKSVLELKILAQQCNITAIDANRQKVKDDFITKITITFKDELDYAKVKLLLDFNPAWQFKDNELKIDLNKLNKNWLLELKNTLSFWKERSD</sequence>
<dbReference type="EMBL" id="PFMC01000005">
    <property type="protein sequence ID" value="PIY95404.1"/>
    <property type="molecule type" value="Genomic_DNA"/>
</dbReference>
<evidence type="ECO:0000259" key="10">
    <source>
        <dbReference type="PROSITE" id="PS51192"/>
    </source>
</evidence>
<dbReference type="InterPro" id="IPR011545">
    <property type="entry name" value="DEAD/DEAH_box_helicase_dom"/>
</dbReference>
<dbReference type="InterPro" id="IPR005118">
    <property type="entry name" value="TRCF_C"/>
</dbReference>
<keyword evidence="1 9" id="KW-0963">Cytoplasm</keyword>
<dbReference type="GO" id="GO:0006355">
    <property type="term" value="P:regulation of DNA-templated transcription"/>
    <property type="evidence" value="ECO:0007669"/>
    <property type="project" value="UniProtKB-UniRule"/>
</dbReference>
<dbReference type="Pfam" id="PF03461">
    <property type="entry name" value="TRCF"/>
    <property type="match status" value="1"/>
</dbReference>
<dbReference type="Gene3D" id="3.40.50.300">
    <property type="entry name" value="P-loop containing nucleotide triphosphate hydrolases"/>
    <property type="match status" value="2"/>
</dbReference>
<dbReference type="GO" id="GO:0005737">
    <property type="term" value="C:cytoplasm"/>
    <property type="evidence" value="ECO:0007669"/>
    <property type="project" value="UniProtKB-SubCell"/>
</dbReference>
<accession>A0A2M7RFE1</accession>
<dbReference type="InterPro" id="IPR003711">
    <property type="entry name" value="CarD-like/TRCF_RID"/>
</dbReference>
<feature type="domain" description="Helicase C-terminal" evidence="11">
    <location>
        <begin position="670"/>
        <end position="831"/>
    </location>
</feature>
<dbReference type="GO" id="GO:0016787">
    <property type="term" value="F:hydrolase activity"/>
    <property type="evidence" value="ECO:0007669"/>
    <property type="project" value="UniProtKB-KW"/>
</dbReference>
<dbReference type="Gene3D" id="2.40.10.170">
    <property type="match status" value="1"/>
</dbReference>
<dbReference type="GO" id="GO:0000716">
    <property type="term" value="P:transcription-coupled nucleotide-excision repair, DNA damage recognition"/>
    <property type="evidence" value="ECO:0007669"/>
    <property type="project" value="UniProtKB-UniRule"/>
</dbReference>
<feature type="domain" description="Helicase ATP-binding" evidence="10">
    <location>
        <begin position="496"/>
        <end position="657"/>
    </location>
</feature>